<keyword evidence="2" id="KW-1185">Reference proteome</keyword>
<proteinExistence type="predicted"/>
<dbReference type="Proteomes" id="UP000002063">
    <property type="component" value="Chromosome"/>
</dbReference>
<dbReference type="RefSeq" id="WP_015732664.1">
    <property type="nucleotide sequence ID" value="NC_013407.1"/>
</dbReference>
<dbReference type="AlphaFoldDB" id="C9RFU1"/>
<evidence type="ECO:0000313" key="2">
    <source>
        <dbReference type="Proteomes" id="UP000002063"/>
    </source>
</evidence>
<dbReference type="GeneID" id="8512918"/>
<protein>
    <submittedName>
        <fullName evidence="1">Uncharacterized protein</fullName>
    </submittedName>
</protein>
<dbReference type="EMBL" id="CP001787">
    <property type="protein sequence ID" value="ACX72443.1"/>
    <property type="molecule type" value="Genomic_DNA"/>
</dbReference>
<gene>
    <name evidence="1" type="ordered locus">Metvu_0584</name>
</gene>
<dbReference type="eggNOG" id="arCOG09665">
    <property type="taxonomic scope" value="Archaea"/>
</dbReference>
<evidence type="ECO:0000313" key="1">
    <source>
        <dbReference type="EMBL" id="ACX72443.1"/>
    </source>
</evidence>
<organism evidence="1 2">
    <name type="scientific">Methanocaldococcus vulcanius (strain ATCC 700851 / DSM 12094 / M7)</name>
    <name type="common">Methanococcus vulcanius</name>
    <dbReference type="NCBI Taxonomy" id="579137"/>
    <lineage>
        <taxon>Archaea</taxon>
        <taxon>Methanobacteriati</taxon>
        <taxon>Methanobacteriota</taxon>
        <taxon>Methanomada group</taxon>
        <taxon>Methanococci</taxon>
        <taxon>Methanococcales</taxon>
        <taxon>Methanocaldococcaceae</taxon>
        <taxon>Methanocaldococcus</taxon>
    </lineage>
</organism>
<reference evidence="1" key="1">
    <citation type="submission" date="2009-10" db="EMBL/GenBank/DDBJ databases">
        <title>Complete sequence of chromosome of Methanocaldococcus vulcanius M7.</title>
        <authorList>
            <consortium name="US DOE Joint Genome Institute"/>
            <person name="Lucas S."/>
            <person name="Copeland A."/>
            <person name="Lapidus A."/>
            <person name="Glavina del Rio T."/>
            <person name="Dalin E."/>
            <person name="Tice H."/>
            <person name="Bruce D."/>
            <person name="Goodwin L."/>
            <person name="Pitluck S."/>
            <person name="Lcollab F.I."/>
            <person name="Brettin T."/>
            <person name="Detter J.C."/>
            <person name="Han C."/>
            <person name="Tapia R."/>
            <person name="Kuske C.R."/>
            <person name="Schmutz J."/>
            <person name="Larimer F."/>
            <person name="Land M."/>
            <person name="Hauser L."/>
            <person name="Kyrpides N."/>
            <person name="Ovchinikova G."/>
            <person name="Sieprawska-Lupa M."/>
            <person name="Whitman W.B."/>
            <person name="Woyke T."/>
        </authorList>
    </citation>
    <scope>NUCLEOTIDE SEQUENCE [LARGE SCALE GENOMIC DNA]</scope>
    <source>
        <strain evidence="1">M7</strain>
    </source>
</reference>
<accession>C9RFU1</accession>
<sequence>MCKYELASKAHKNVYGTEITPDGIRKQVEEIMKEHNNWIAESAAFVKWLENLNLKDEFKKLREEEKMKTNGNNVEVKASNNAMVVLEKTVENVETLDNVIEKMDTLDEDLMLLDEANEHLPLAYTYPDKKTGKEKIILSWAGIVKAMRMQGNIEVEPPTFQEVNGKIIATCRVRDLRRNIVMVGTAERISPGRMGEEFKYTVLASKAIRNALKHIIEPKYLQMVIAEAKKRKSYVIITYGQ</sequence>
<dbReference type="HOGENOM" id="CLU_1149834_0_0_2"/>
<dbReference type="OrthoDB" id="374623at2157"/>
<dbReference type="STRING" id="579137.Metvu_0584"/>
<dbReference type="KEGG" id="mvu:Metvu_0584"/>
<name>C9RFU1_METVM</name>